<evidence type="ECO:0000256" key="5">
    <source>
        <dbReference type="ARBA" id="ARBA00022989"/>
    </source>
</evidence>
<evidence type="ECO:0000313" key="15">
    <source>
        <dbReference type="Proteomes" id="UP000268229"/>
    </source>
</evidence>
<dbReference type="KEGG" id="nani:NCTC12227_00822"/>
<keyword evidence="3" id="KW-0997">Cell inner membrane</keyword>
<reference evidence="14 15" key="1">
    <citation type="submission" date="2018-12" db="EMBL/GenBank/DDBJ databases">
        <authorList>
            <consortium name="Pathogen Informatics"/>
        </authorList>
    </citation>
    <scope>NUCLEOTIDE SEQUENCE [LARGE SCALE GENOMIC DNA]</scope>
    <source>
        <strain evidence="14 15">NCTC12227</strain>
    </source>
</reference>
<dbReference type="Pfam" id="PF13624">
    <property type="entry name" value="SurA_N_3"/>
    <property type="match status" value="1"/>
</dbReference>
<gene>
    <name evidence="14" type="primary">ppiD</name>
    <name evidence="14" type="ORF">NCTC12227_00822</name>
</gene>
<dbReference type="PANTHER" id="PTHR47529">
    <property type="entry name" value="PEPTIDYL-PROLYL CIS-TRANS ISOMERASE D"/>
    <property type="match status" value="1"/>
</dbReference>
<dbReference type="InterPro" id="IPR023058">
    <property type="entry name" value="PPIase_PpiC_CS"/>
</dbReference>
<protein>
    <recommendedName>
        <fullName evidence="10">Periplasmic chaperone PpiD</fullName>
    </recommendedName>
    <alternativeName>
        <fullName evidence="11">Periplasmic folding chaperone</fullName>
    </alternativeName>
</protein>
<evidence type="ECO:0000256" key="1">
    <source>
        <dbReference type="ARBA" id="ARBA00004382"/>
    </source>
</evidence>
<dbReference type="AlphaFoldDB" id="A0A448UB56"/>
<dbReference type="Gene3D" id="1.10.4030.10">
    <property type="entry name" value="Porin chaperone SurA, peptide-binding domain"/>
    <property type="match status" value="1"/>
</dbReference>
<keyword evidence="15" id="KW-1185">Reference proteome</keyword>
<dbReference type="InterPro" id="IPR027304">
    <property type="entry name" value="Trigger_fact/SurA_dom_sf"/>
</dbReference>
<organism evidence="14 15">
    <name type="scientific">Neisseria animaloris</name>
    <dbReference type="NCBI Taxonomy" id="326522"/>
    <lineage>
        <taxon>Bacteria</taxon>
        <taxon>Pseudomonadati</taxon>
        <taxon>Pseudomonadota</taxon>
        <taxon>Betaproteobacteria</taxon>
        <taxon>Neisseriales</taxon>
        <taxon>Neisseriaceae</taxon>
        <taxon>Neisseria</taxon>
    </lineage>
</organism>
<keyword evidence="2" id="KW-1003">Cell membrane</keyword>
<dbReference type="PROSITE" id="PS50198">
    <property type="entry name" value="PPIC_PPIASE_2"/>
    <property type="match status" value="1"/>
</dbReference>
<accession>A0A448UB56</accession>
<sequence>MHSIHETLLQCGFTFPLYFQTMFVTVEKYSGPAKILLGLIALTFIGFGVSTVASPGSDYIVKVGDQKVSEHDLNNAMQNVQATGGNESRDAIFEVLVQRALLTEGAKQMGITVSPEQLKQIIVDDPSFHDAEGKFSQALLNQYLSQRYLTEDQFVEEIRAQFALQNLMNLVQNGTLVSDAQAKQLIGLTQSERTVRTVSFNPQEFASQVKIDDAALKKYYEANKKDYVIPQAVKLEYVALDAKDLAAKQVVSEEELRAEFEKNSKAIKPKREIAHILFPVEQDAPDNVRMAAKAEAEKVLAQIKAKPSKFASLAKQHSRDIASAENGGNLGYLAKDGGLLKEFEDSAFSLKKGEISDLVQTAAGYHIITILNIQDTPSFDQEKGRIEAELKQKKAVSAFNEAKEKLAEEAFNHPESLIETAKKTGLKLEAPEDWLTKENGKAAGMPDNLINAVFSEDVIKKKHNSEPITVGEGLIWVVRAKEVREEVTQPFEKAKEYVRADYLRTETARLADTQAKHALAELQKGGKPDLKWSPVSQLTAEQARQSMPPEAYGQLIKARPAKDKPAYVLLSDLPAPVLVEVQAITPPQRVDEQLVPAKQALTEIQTKNAYNSLLTYLRGNIKQQQGAQKVNNSATE</sequence>
<proteinExistence type="inferred from homology"/>
<evidence type="ECO:0000256" key="12">
    <source>
        <dbReference type="PROSITE-ProRule" id="PRU00278"/>
    </source>
</evidence>
<keyword evidence="5" id="KW-1133">Transmembrane helix</keyword>
<evidence type="ECO:0000256" key="4">
    <source>
        <dbReference type="ARBA" id="ARBA00022692"/>
    </source>
</evidence>
<dbReference type="InterPro" id="IPR000297">
    <property type="entry name" value="PPIase_PpiC"/>
</dbReference>
<dbReference type="InterPro" id="IPR052029">
    <property type="entry name" value="PpiD_chaperone"/>
</dbReference>
<name>A0A448UB56_9NEIS</name>
<dbReference type="STRING" id="326522.BWD08_03960"/>
<comment type="similarity">
    <text evidence="9">Belongs to the PpiD chaperone family.</text>
</comment>
<feature type="domain" description="PpiC" evidence="13">
    <location>
        <begin position="268"/>
        <end position="372"/>
    </location>
</feature>
<evidence type="ECO:0000256" key="11">
    <source>
        <dbReference type="ARBA" id="ARBA00042775"/>
    </source>
</evidence>
<comment type="subcellular location">
    <subcellularLocation>
        <location evidence="1">Cell inner membrane</location>
        <topology evidence="1">Single-pass type II membrane protein</topology>
        <orientation evidence="1">Periplasmic side</orientation>
    </subcellularLocation>
</comment>
<evidence type="ECO:0000313" key="14">
    <source>
        <dbReference type="EMBL" id="VEJ21097.1"/>
    </source>
</evidence>
<keyword evidence="4" id="KW-0812">Transmembrane</keyword>
<evidence type="ECO:0000259" key="13">
    <source>
        <dbReference type="PROSITE" id="PS50198"/>
    </source>
</evidence>
<dbReference type="InterPro" id="IPR046357">
    <property type="entry name" value="PPIase_dom_sf"/>
</dbReference>
<dbReference type="PROSITE" id="PS01096">
    <property type="entry name" value="PPIC_PPIASE_1"/>
    <property type="match status" value="1"/>
</dbReference>
<evidence type="ECO:0000256" key="10">
    <source>
        <dbReference type="ARBA" id="ARBA00040743"/>
    </source>
</evidence>
<evidence type="ECO:0000256" key="2">
    <source>
        <dbReference type="ARBA" id="ARBA00022475"/>
    </source>
</evidence>
<evidence type="ECO:0000256" key="3">
    <source>
        <dbReference type="ARBA" id="ARBA00022519"/>
    </source>
</evidence>
<keyword evidence="6" id="KW-0472">Membrane</keyword>
<keyword evidence="7" id="KW-0143">Chaperone</keyword>
<keyword evidence="12" id="KW-0697">Rotamase</keyword>
<evidence type="ECO:0000256" key="9">
    <source>
        <dbReference type="ARBA" id="ARBA00038408"/>
    </source>
</evidence>
<dbReference type="GO" id="GO:0003755">
    <property type="term" value="F:peptidyl-prolyl cis-trans isomerase activity"/>
    <property type="evidence" value="ECO:0007669"/>
    <property type="project" value="UniProtKB-KW"/>
</dbReference>
<dbReference type="GO" id="GO:0005886">
    <property type="term" value="C:plasma membrane"/>
    <property type="evidence" value="ECO:0007669"/>
    <property type="project" value="UniProtKB-SubCell"/>
</dbReference>
<evidence type="ECO:0000256" key="8">
    <source>
        <dbReference type="ARBA" id="ARBA00023235"/>
    </source>
</evidence>
<dbReference type="SUPFAM" id="SSF54534">
    <property type="entry name" value="FKBP-like"/>
    <property type="match status" value="1"/>
</dbReference>
<dbReference type="SUPFAM" id="SSF109998">
    <property type="entry name" value="Triger factor/SurA peptide-binding domain-like"/>
    <property type="match status" value="1"/>
</dbReference>
<dbReference type="Proteomes" id="UP000268229">
    <property type="component" value="Chromosome"/>
</dbReference>
<keyword evidence="8 12" id="KW-0413">Isomerase</keyword>
<dbReference type="Pfam" id="PF00639">
    <property type="entry name" value="Rotamase"/>
    <property type="match status" value="1"/>
</dbReference>
<dbReference type="EMBL" id="LR134516">
    <property type="protein sequence ID" value="VEJ21097.1"/>
    <property type="molecule type" value="Genomic_DNA"/>
</dbReference>
<evidence type="ECO:0000256" key="7">
    <source>
        <dbReference type="ARBA" id="ARBA00023186"/>
    </source>
</evidence>
<dbReference type="Gene3D" id="3.10.50.40">
    <property type="match status" value="1"/>
</dbReference>
<evidence type="ECO:0000256" key="6">
    <source>
        <dbReference type="ARBA" id="ARBA00023136"/>
    </source>
</evidence>
<dbReference type="PANTHER" id="PTHR47529:SF1">
    <property type="entry name" value="PERIPLASMIC CHAPERONE PPID"/>
    <property type="match status" value="1"/>
</dbReference>